<evidence type="ECO:0000313" key="2">
    <source>
        <dbReference type="Proteomes" id="UP000886520"/>
    </source>
</evidence>
<dbReference type="OrthoDB" id="1903715at2759"/>
<dbReference type="Proteomes" id="UP000886520">
    <property type="component" value="Chromosome 6"/>
</dbReference>
<keyword evidence="2" id="KW-1185">Reference proteome</keyword>
<reference evidence="1" key="1">
    <citation type="submission" date="2021-01" db="EMBL/GenBank/DDBJ databases">
        <title>Adiantum capillus-veneris genome.</title>
        <authorList>
            <person name="Fang Y."/>
            <person name="Liao Q."/>
        </authorList>
    </citation>
    <scope>NUCLEOTIDE SEQUENCE</scope>
    <source>
        <strain evidence="1">H3</strain>
        <tissue evidence="1">Leaf</tissue>
    </source>
</reference>
<comment type="caution">
    <text evidence="1">The sequence shown here is derived from an EMBL/GenBank/DDBJ whole genome shotgun (WGS) entry which is preliminary data.</text>
</comment>
<sequence>MPEEGGNCKGRVLSIRTQLSQKNLGLVGPLSSPLPFSPTCKNPSCLAEKCARFPAGRYRSPTDSLVSPISRGLLLAKGRKALQPLPTFTPPKVLDPTYDVAGNL</sequence>
<organism evidence="1 2">
    <name type="scientific">Adiantum capillus-veneris</name>
    <name type="common">Maidenhair fern</name>
    <dbReference type="NCBI Taxonomy" id="13818"/>
    <lineage>
        <taxon>Eukaryota</taxon>
        <taxon>Viridiplantae</taxon>
        <taxon>Streptophyta</taxon>
        <taxon>Embryophyta</taxon>
        <taxon>Tracheophyta</taxon>
        <taxon>Polypodiopsida</taxon>
        <taxon>Polypodiidae</taxon>
        <taxon>Polypodiales</taxon>
        <taxon>Pteridineae</taxon>
        <taxon>Pteridaceae</taxon>
        <taxon>Vittarioideae</taxon>
        <taxon>Adiantum</taxon>
    </lineage>
</organism>
<name>A0A9D4ZM81_ADICA</name>
<proteinExistence type="predicted"/>
<dbReference type="EMBL" id="JABFUD020000006">
    <property type="protein sequence ID" value="KAI5078431.1"/>
    <property type="molecule type" value="Genomic_DNA"/>
</dbReference>
<dbReference type="AlphaFoldDB" id="A0A9D4ZM81"/>
<evidence type="ECO:0000313" key="1">
    <source>
        <dbReference type="EMBL" id="KAI5078431.1"/>
    </source>
</evidence>
<accession>A0A9D4ZM81</accession>
<gene>
    <name evidence="1" type="ORF">GOP47_0006102</name>
</gene>
<protein>
    <submittedName>
        <fullName evidence="1">Uncharacterized protein</fullName>
    </submittedName>
</protein>